<feature type="compositionally biased region" description="Basic and acidic residues" evidence="1">
    <location>
        <begin position="349"/>
        <end position="377"/>
    </location>
</feature>
<feature type="region of interest" description="Disordered" evidence="1">
    <location>
        <begin position="113"/>
        <end position="133"/>
    </location>
</feature>
<feature type="compositionally biased region" description="Polar residues" evidence="1">
    <location>
        <begin position="455"/>
        <end position="470"/>
    </location>
</feature>
<feature type="region of interest" description="Disordered" evidence="1">
    <location>
        <begin position="341"/>
        <end position="377"/>
    </location>
</feature>
<evidence type="ECO:0000313" key="2">
    <source>
        <dbReference type="EMBL" id="WPK26226.1"/>
    </source>
</evidence>
<evidence type="ECO:0000313" key="3">
    <source>
        <dbReference type="Proteomes" id="UP001338582"/>
    </source>
</evidence>
<organism evidence="2 3">
    <name type="scientific">Australozyma saopauloensis</name>
    <dbReference type="NCBI Taxonomy" id="291208"/>
    <lineage>
        <taxon>Eukaryota</taxon>
        <taxon>Fungi</taxon>
        <taxon>Dikarya</taxon>
        <taxon>Ascomycota</taxon>
        <taxon>Saccharomycotina</taxon>
        <taxon>Pichiomycetes</taxon>
        <taxon>Metschnikowiaceae</taxon>
        <taxon>Australozyma</taxon>
    </lineage>
</organism>
<evidence type="ECO:0000256" key="1">
    <source>
        <dbReference type="SAM" id="MobiDB-lite"/>
    </source>
</evidence>
<proteinExistence type="predicted"/>
<name>A0AAX4HCT3_9ASCO</name>
<dbReference type="GeneID" id="88174638"/>
<dbReference type="Proteomes" id="UP001338582">
    <property type="component" value="Chromosome 4"/>
</dbReference>
<feature type="region of interest" description="Disordered" evidence="1">
    <location>
        <begin position="23"/>
        <end position="51"/>
    </location>
</feature>
<feature type="compositionally biased region" description="Polar residues" evidence="1">
    <location>
        <begin position="117"/>
        <end position="129"/>
    </location>
</feature>
<feature type="region of interest" description="Disordered" evidence="1">
    <location>
        <begin position="170"/>
        <end position="198"/>
    </location>
</feature>
<feature type="compositionally biased region" description="Polar residues" evidence="1">
    <location>
        <begin position="525"/>
        <end position="540"/>
    </location>
</feature>
<feature type="region of interest" description="Disordered" evidence="1">
    <location>
        <begin position="446"/>
        <end position="478"/>
    </location>
</feature>
<feature type="region of interest" description="Disordered" evidence="1">
    <location>
        <begin position="390"/>
        <end position="418"/>
    </location>
</feature>
<feature type="compositionally biased region" description="Polar residues" evidence="1">
    <location>
        <begin position="292"/>
        <end position="303"/>
    </location>
</feature>
<feature type="compositionally biased region" description="Polar residues" evidence="1">
    <location>
        <begin position="30"/>
        <end position="51"/>
    </location>
</feature>
<keyword evidence="3" id="KW-1185">Reference proteome</keyword>
<reference evidence="2 3" key="1">
    <citation type="submission" date="2023-10" db="EMBL/GenBank/DDBJ databases">
        <title>Draft Genome Sequence of Candida saopaulonensis from a very Premature Infant with Sepsis.</title>
        <authorList>
            <person name="Ning Y."/>
            <person name="Dai R."/>
            <person name="Xiao M."/>
            <person name="Xu Y."/>
            <person name="Yan Q."/>
            <person name="Zhang L."/>
        </authorList>
    </citation>
    <scope>NUCLEOTIDE SEQUENCE [LARGE SCALE GENOMIC DNA]</scope>
    <source>
        <strain evidence="2 3">19XY460</strain>
    </source>
</reference>
<feature type="region of interest" description="Disordered" evidence="1">
    <location>
        <begin position="514"/>
        <end position="545"/>
    </location>
</feature>
<feature type="compositionally biased region" description="Polar residues" evidence="1">
    <location>
        <begin position="78"/>
        <end position="94"/>
    </location>
</feature>
<dbReference type="EMBL" id="CP138897">
    <property type="protein sequence ID" value="WPK26226.1"/>
    <property type="molecule type" value="Genomic_DNA"/>
</dbReference>
<feature type="compositionally biased region" description="Polar residues" evidence="1">
    <location>
        <begin position="170"/>
        <end position="194"/>
    </location>
</feature>
<feature type="region of interest" description="Disordered" evidence="1">
    <location>
        <begin position="274"/>
        <end position="329"/>
    </location>
</feature>
<sequence length="564" mass="63014">MPNEINQNEITRRASLTVSASQAASAALQKHSQTPNIPQIRTNSLRNQGRTQSMRAYTYTPSASYQTGKQLFRASSLRSNIPSQSLPLPTTGRTSSLRANSLRASSLRANSLLRNSTQNHSNNDFQLRSSSEDTEGILSSKTVTHVDQFGEVQSVTTEIVRQLPDGSNIIEKTTNYSRPSSRCNSSKFTPNSPLDTEGYNMSRIDEELNDFAYSYLDDSPIPNANVYEKSAPKIEHEGIGENSNRNRQIPLERVLDSTSEHEPIRLKSILKKNSQTFSSQEEFSDAKADLNGSPSDKLSTSDENGIKYSETTSKVHRTPVVETHDNNRHSLIKSLATRIKFAPSSSDEEDKHEATEFTDRRSGPHSSKEQPESDDKILRSNYKYRNHHRGFRSHSLRSSGPSQAELTKKSTTSTQSPAVTELQQIGVSKSHDIDPTIAPLQDIEAGKHLKGPTPTIDSLPSETLDFGQNSTHDRRKEDQLKTSTNVIGENSSLARNESESLSAVEFHTGIEDTNTVQRKSKQEEINSQNTVSNRLDNSQTQKKDVDRKMARWKAFIKKYMISSR</sequence>
<protein>
    <submittedName>
        <fullName evidence="2">Uncharacterized protein</fullName>
    </submittedName>
</protein>
<accession>A0AAX4HCT3</accession>
<dbReference type="AlphaFoldDB" id="A0AAX4HCT3"/>
<dbReference type="RefSeq" id="XP_062878607.1">
    <property type="nucleotide sequence ID" value="XM_063022537.1"/>
</dbReference>
<feature type="region of interest" description="Disordered" evidence="1">
    <location>
        <begin position="78"/>
        <end position="99"/>
    </location>
</feature>
<gene>
    <name evidence="2" type="ORF">PUMCH_003575</name>
</gene>
<dbReference type="KEGG" id="asau:88174638"/>
<feature type="compositionally biased region" description="Polar residues" evidence="1">
    <location>
        <begin position="396"/>
        <end position="418"/>
    </location>
</feature>